<feature type="non-terminal residue" evidence="2">
    <location>
        <position position="392"/>
    </location>
</feature>
<dbReference type="EC" id="3.2.1.23" evidence="2"/>
<keyword evidence="2" id="KW-0378">Hydrolase</keyword>
<evidence type="ECO:0000256" key="1">
    <source>
        <dbReference type="SAM" id="MobiDB-lite"/>
    </source>
</evidence>
<gene>
    <name evidence="2" type="ORF">AVDCRST_MAG13-2296</name>
</gene>
<dbReference type="GO" id="GO:0004565">
    <property type="term" value="F:beta-galactosidase activity"/>
    <property type="evidence" value="ECO:0007669"/>
    <property type="project" value="UniProtKB-EC"/>
</dbReference>
<feature type="compositionally biased region" description="Basic residues" evidence="1">
    <location>
        <begin position="215"/>
        <end position="242"/>
    </location>
</feature>
<protein>
    <submittedName>
        <fullName evidence="2">GH2</fullName>
        <ecNumber evidence="2">3.2.1.23</ecNumber>
    </submittedName>
</protein>
<dbReference type="AlphaFoldDB" id="A0A6J4SL84"/>
<reference evidence="2" key="1">
    <citation type="submission" date="2020-02" db="EMBL/GenBank/DDBJ databases">
        <authorList>
            <person name="Meier V. D."/>
        </authorList>
    </citation>
    <scope>NUCLEOTIDE SEQUENCE</scope>
    <source>
        <strain evidence="2">AVDCRST_MAG13</strain>
    </source>
</reference>
<feature type="compositionally biased region" description="Basic and acidic residues" evidence="1">
    <location>
        <begin position="156"/>
        <end position="168"/>
    </location>
</feature>
<feature type="compositionally biased region" description="Low complexity" evidence="1">
    <location>
        <begin position="176"/>
        <end position="186"/>
    </location>
</feature>
<name>A0A6J4SL84_9ACTN</name>
<feature type="compositionally biased region" description="Basic residues" evidence="1">
    <location>
        <begin position="187"/>
        <end position="205"/>
    </location>
</feature>
<proteinExistence type="predicted"/>
<dbReference type="EMBL" id="CADCVO010000365">
    <property type="protein sequence ID" value="CAA9501606.1"/>
    <property type="molecule type" value="Genomic_DNA"/>
</dbReference>
<feature type="compositionally biased region" description="Basic residues" evidence="1">
    <location>
        <begin position="97"/>
        <end position="136"/>
    </location>
</feature>
<feature type="compositionally biased region" description="Low complexity" evidence="1">
    <location>
        <begin position="79"/>
        <end position="96"/>
    </location>
</feature>
<feature type="non-terminal residue" evidence="2">
    <location>
        <position position="1"/>
    </location>
</feature>
<sequence>GRRPPPPAPAPGRMDEPQRLLGLLARPGGLPPDSRRGPLRAADRGAVRSGDPRERRRGHRALPRLLVPQDLHGPRARAGRAPVAALRRGRPPGLRVGQRRAGGRPRGRLHAVRRRHHRGAGRRRPGGRRPRLRRPRGPREAARQAGLAARAAHRLVPADHRHLADRLARGGPGLPPGVAALAAGRPRLVHRRRGLRGRRPPRRPAARGGAPPGRRGARGRRLGGPRRRGPPAHRAHRPRHPLRAPGAAVVARRAAPPRRGAARRGPGGRARHGPQLHRPALRAGRGRAAHAQRPADRDAARPRPGLLARLGLHRQGRRGHRARRRARAGPRLQRRAQAPEGRGPAVPAGGGRARPARLERDALGVPLHVPQRAADHEGVAAGRRARREPPVH</sequence>
<feature type="region of interest" description="Disordered" evidence="1">
    <location>
        <begin position="23"/>
        <end position="392"/>
    </location>
</feature>
<organism evidence="2">
    <name type="scientific">uncultured Solirubrobacteraceae bacterium</name>
    <dbReference type="NCBI Taxonomy" id="1162706"/>
    <lineage>
        <taxon>Bacteria</taxon>
        <taxon>Bacillati</taxon>
        <taxon>Actinomycetota</taxon>
        <taxon>Thermoleophilia</taxon>
        <taxon>Solirubrobacterales</taxon>
        <taxon>Solirubrobacteraceae</taxon>
        <taxon>environmental samples</taxon>
    </lineage>
</organism>
<feature type="compositionally biased region" description="Low complexity" evidence="1">
    <location>
        <begin position="23"/>
        <end position="32"/>
    </location>
</feature>
<accession>A0A6J4SL84</accession>
<feature type="compositionally biased region" description="Low complexity" evidence="1">
    <location>
        <begin position="335"/>
        <end position="347"/>
    </location>
</feature>
<feature type="compositionally biased region" description="Basic residues" evidence="1">
    <location>
        <begin position="311"/>
        <end position="334"/>
    </location>
</feature>
<keyword evidence="2" id="KW-0326">Glycosidase</keyword>
<evidence type="ECO:0000313" key="2">
    <source>
        <dbReference type="EMBL" id="CAA9501606.1"/>
    </source>
</evidence>
<feature type="compositionally biased region" description="Basic and acidic residues" evidence="1">
    <location>
        <begin position="33"/>
        <end position="54"/>
    </location>
</feature>
<feature type="compositionally biased region" description="Low complexity" evidence="1">
    <location>
        <begin position="243"/>
        <end position="259"/>
    </location>
</feature>